<dbReference type="AlphaFoldDB" id="A0A6G3SNI0"/>
<dbReference type="RefSeq" id="WP_164256949.1">
    <property type="nucleotide sequence ID" value="NZ_JAAGMK010000180.1"/>
</dbReference>
<comment type="caution">
    <text evidence="1">The sequence shown here is derived from an EMBL/GenBank/DDBJ whole genome shotgun (WGS) entry which is preliminary data.</text>
</comment>
<sequence length="155" mass="16368">MRDVSLPARLARLEEELAQLRRTGWERDELPLFPTAYSALAFSDAAVFTTLWETTFAPRTAGLALGLTAVGDQVAGVNTGGAWQVLLAGAVAWSGSVPPSFTVQYASTTLDLLPYRGVSEVLLQVQVRRTSGATTGGRTGGGGSIGLSPRYARIL</sequence>
<gene>
    <name evidence="1" type="ORF">G3I43_07270</name>
</gene>
<proteinExistence type="predicted"/>
<reference evidence="1" key="1">
    <citation type="submission" date="2020-01" db="EMBL/GenBank/DDBJ databases">
        <title>Insect and environment-associated Actinomycetes.</title>
        <authorList>
            <person name="Currrie C."/>
            <person name="Chevrette M."/>
            <person name="Carlson C."/>
            <person name="Stubbendieck R."/>
            <person name="Wendt-Pienkowski E."/>
        </authorList>
    </citation>
    <scope>NUCLEOTIDE SEQUENCE</scope>
    <source>
        <strain evidence="1">SID505</strain>
    </source>
</reference>
<name>A0A6G3SNI0_STRAQ</name>
<evidence type="ECO:0000313" key="1">
    <source>
        <dbReference type="EMBL" id="NEB83978.1"/>
    </source>
</evidence>
<dbReference type="EMBL" id="JAAGMK010000180">
    <property type="protein sequence ID" value="NEB83978.1"/>
    <property type="molecule type" value="Genomic_DNA"/>
</dbReference>
<organism evidence="1">
    <name type="scientific">Streptomyces anulatus</name>
    <name type="common">Streptomyces chrysomallus</name>
    <dbReference type="NCBI Taxonomy" id="1892"/>
    <lineage>
        <taxon>Bacteria</taxon>
        <taxon>Bacillati</taxon>
        <taxon>Actinomycetota</taxon>
        <taxon>Actinomycetes</taxon>
        <taxon>Kitasatosporales</taxon>
        <taxon>Streptomycetaceae</taxon>
        <taxon>Streptomyces</taxon>
    </lineage>
</organism>
<accession>A0A6G3SNI0</accession>
<protein>
    <submittedName>
        <fullName evidence="1">Uncharacterized protein</fullName>
    </submittedName>
</protein>